<accession>A0A2D1U7C9</accession>
<protein>
    <submittedName>
        <fullName evidence="2">GNAT family N-acetyltransferase</fullName>
    </submittedName>
</protein>
<evidence type="ECO:0000313" key="2">
    <source>
        <dbReference type="EMBL" id="ATP57464.1"/>
    </source>
</evidence>
<proteinExistence type="predicted"/>
<evidence type="ECO:0000259" key="1">
    <source>
        <dbReference type="PROSITE" id="PS51186"/>
    </source>
</evidence>
<reference evidence="2 3" key="1">
    <citation type="submission" date="2017-10" db="EMBL/GenBank/DDBJ databases">
        <title>Whole genome of Pedobacter ginsengisoli T01R-27 isolated from tomato rhizosphere.</title>
        <authorList>
            <person name="Weon H.-Y."/>
            <person name="Lee S.A."/>
            <person name="Sang M.K."/>
            <person name="Song J."/>
        </authorList>
    </citation>
    <scope>NUCLEOTIDE SEQUENCE [LARGE SCALE GENOMIC DNA]</scope>
    <source>
        <strain evidence="2 3">T01R-27</strain>
    </source>
</reference>
<dbReference type="KEGG" id="pgs:CPT03_13770"/>
<keyword evidence="3" id="KW-1185">Reference proteome</keyword>
<dbReference type="SUPFAM" id="SSF55729">
    <property type="entry name" value="Acyl-CoA N-acyltransferases (Nat)"/>
    <property type="match status" value="1"/>
</dbReference>
<sequence>MKSTYHTDRLIIKVLQMNDAAFIKQLTNTSDWVTFIGERHIHTLETAREYIRKIAENPLAVYWTVHNKQTMVRIGIVTFLKRDYLPHWDIGFAFLPDYQRSGFAYEAASVILQDLLASDLHKSISATTLDSNVRSIRLLQKLGMICTGKLDNNLLFSTTISII</sequence>
<dbReference type="Proteomes" id="UP000223749">
    <property type="component" value="Chromosome"/>
</dbReference>
<dbReference type="OrthoDB" id="9798081at2"/>
<keyword evidence="2" id="KW-0808">Transferase</keyword>
<dbReference type="PANTHER" id="PTHR43792">
    <property type="entry name" value="GNAT FAMILY, PUTATIVE (AFU_ORTHOLOGUE AFUA_3G00765)-RELATED-RELATED"/>
    <property type="match status" value="1"/>
</dbReference>
<dbReference type="Pfam" id="PF13302">
    <property type="entry name" value="Acetyltransf_3"/>
    <property type="match status" value="1"/>
</dbReference>
<name>A0A2D1U7C9_9SPHI</name>
<dbReference type="InterPro" id="IPR016181">
    <property type="entry name" value="Acyl_CoA_acyltransferase"/>
</dbReference>
<dbReference type="PROSITE" id="PS51186">
    <property type="entry name" value="GNAT"/>
    <property type="match status" value="1"/>
</dbReference>
<gene>
    <name evidence="2" type="ORF">CPT03_13770</name>
</gene>
<dbReference type="AlphaFoldDB" id="A0A2D1U7C9"/>
<organism evidence="2 3">
    <name type="scientific">Pedobacter ginsengisoli</name>
    <dbReference type="NCBI Taxonomy" id="363852"/>
    <lineage>
        <taxon>Bacteria</taxon>
        <taxon>Pseudomonadati</taxon>
        <taxon>Bacteroidota</taxon>
        <taxon>Sphingobacteriia</taxon>
        <taxon>Sphingobacteriales</taxon>
        <taxon>Sphingobacteriaceae</taxon>
        <taxon>Pedobacter</taxon>
    </lineage>
</organism>
<dbReference type="GO" id="GO:0016747">
    <property type="term" value="F:acyltransferase activity, transferring groups other than amino-acyl groups"/>
    <property type="evidence" value="ECO:0007669"/>
    <property type="project" value="InterPro"/>
</dbReference>
<dbReference type="InterPro" id="IPR051531">
    <property type="entry name" value="N-acetyltransferase"/>
</dbReference>
<dbReference type="Gene3D" id="3.40.630.30">
    <property type="match status" value="1"/>
</dbReference>
<dbReference type="EMBL" id="CP024091">
    <property type="protein sequence ID" value="ATP57464.1"/>
    <property type="molecule type" value="Genomic_DNA"/>
</dbReference>
<feature type="domain" description="N-acetyltransferase" evidence="1">
    <location>
        <begin position="21"/>
        <end position="163"/>
    </location>
</feature>
<dbReference type="PANTHER" id="PTHR43792:SF1">
    <property type="entry name" value="N-ACETYLTRANSFERASE DOMAIN-CONTAINING PROTEIN"/>
    <property type="match status" value="1"/>
</dbReference>
<dbReference type="InterPro" id="IPR000182">
    <property type="entry name" value="GNAT_dom"/>
</dbReference>
<evidence type="ECO:0000313" key="3">
    <source>
        <dbReference type="Proteomes" id="UP000223749"/>
    </source>
</evidence>
<dbReference type="RefSeq" id="WP_099439386.1">
    <property type="nucleotide sequence ID" value="NZ_CP024091.1"/>
</dbReference>